<evidence type="ECO:0000313" key="2">
    <source>
        <dbReference type="EMBL" id="XAN08965.1"/>
    </source>
</evidence>
<dbReference type="InterPro" id="IPR024344">
    <property type="entry name" value="MDMPI_metal-binding"/>
</dbReference>
<keyword evidence="3" id="KW-1185">Reference proteome</keyword>
<gene>
    <name evidence="2" type="ORF">AADG42_17170</name>
</gene>
<dbReference type="InterPro" id="IPR017520">
    <property type="entry name" value="CHP03086"/>
</dbReference>
<feature type="domain" description="Mycothiol-dependent maleylpyruvate isomerase metal-binding" evidence="1">
    <location>
        <begin position="12"/>
        <end position="131"/>
    </location>
</feature>
<proteinExistence type="predicted"/>
<dbReference type="Pfam" id="PF11716">
    <property type="entry name" value="MDMPI_N"/>
    <property type="match status" value="1"/>
</dbReference>
<organism evidence="2 3">
    <name type="scientific">Ammonicoccus fulvus</name>
    <dbReference type="NCBI Taxonomy" id="3138240"/>
    <lineage>
        <taxon>Bacteria</taxon>
        <taxon>Bacillati</taxon>
        <taxon>Actinomycetota</taxon>
        <taxon>Actinomycetes</taxon>
        <taxon>Propionibacteriales</taxon>
        <taxon>Propionibacteriaceae</taxon>
        <taxon>Ammonicoccus</taxon>
    </lineage>
</organism>
<dbReference type="RefSeq" id="WP_425310399.1">
    <property type="nucleotide sequence ID" value="NZ_CP154795.1"/>
</dbReference>
<dbReference type="EMBL" id="CP154795">
    <property type="protein sequence ID" value="XAN08965.1"/>
    <property type="molecule type" value="Genomic_DNA"/>
</dbReference>
<dbReference type="Proteomes" id="UP001442841">
    <property type="component" value="Chromosome"/>
</dbReference>
<name>A0ABZ3FWC4_9ACTN</name>
<evidence type="ECO:0000313" key="3">
    <source>
        <dbReference type="Proteomes" id="UP001442841"/>
    </source>
</evidence>
<dbReference type="NCBIfam" id="TIGR03086">
    <property type="entry name" value="TIGR03086 family metal-binding protein"/>
    <property type="match status" value="1"/>
</dbReference>
<dbReference type="SUPFAM" id="SSF109854">
    <property type="entry name" value="DinB/YfiT-like putative metalloenzymes"/>
    <property type="match status" value="1"/>
</dbReference>
<dbReference type="InterPro" id="IPR017517">
    <property type="entry name" value="Maleyloyr_isom"/>
</dbReference>
<evidence type="ECO:0000259" key="1">
    <source>
        <dbReference type="Pfam" id="PF11716"/>
    </source>
</evidence>
<sequence>MSDRIDPRLPLTAALDQAGALITTTAPEDASRPTPCDEFDVGALIGHLVAIPTRIAVIARGEDAWAVPSTLELEPEAWTARWAEARAAVDAALAPDEVLQREFRAPFGTVPAPIALGMYVTEFLIHAWDLARATGRDDQIDRALADRIATTALPQIRQAIPAEGRDEIPFGPVVEVDDSASPFDQLLGWYGRDPRPVHAQA</sequence>
<dbReference type="Gene3D" id="1.20.120.450">
    <property type="entry name" value="dinb family like domain"/>
    <property type="match status" value="1"/>
</dbReference>
<dbReference type="NCBIfam" id="TIGR03083">
    <property type="entry name" value="maleylpyruvate isomerase family mycothiol-dependent enzyme"/>
    <property type="match status" value="1"/>
</dbReference>
<protein>
    <submittedName>
        <fullName evidence="2">TIGR03086 family metal-binding protein</fullName>
    </submittedName>
</protein>
<dbReference type="InterPro" id="IPR034660">
    <property type="entry name" value="DinB/YfiT-like"/>
</dbReference>
<reference evidence="2 3" key="1">
    <citation type="submission" date="2024-04" db="EMBL/GenBank/DDBJ databases">
        <title>Isolation of an actinomycete strain from pig manure.</title>
        <authorList>
            <person name="Gong T."/>
            <person name="Yu Z."/>
            <person name="An M."/>
            <person name="Wei C."/>
            <person name="Yang W."/>
            <person name="Liu L."/>
        </authorList>
    </citation>
    <scope>NUCLEOTIDE SEQUENCE [LARGE SCALE GENOMIC DNA]</scope>
    <source>
        <strain evidence="2 3">ZF39</strain>
    </source>
</reference>
<accession>A0ABZ3FWC4</accession>